<dbReference type="AlphaFoldDB" id="A0A1M5PR80"/>
<name>A0A1M5PR80_9BRAD</name>
<evidence type="ECO:0000313" key="1">
    <source>
        <dbReference type="EMBL" id="SHH04367.1"/>
    </source>
</evidence>
<gene>
    <name evidence="1" type="ORF">SAMN05443248_3480</name>
</gene>
<sequence length="63" mass="7346">MSEDSEDQVEKPVLYARLNDDTLRAKWPGKRWHGRYKDIYEVCDAAHADGLASFIIDYVDKED</sequence>
<dbReference type="RefSeq" id="WP_154072292.1">
    <property type="nucleotide sequence ID" value="NZ_LT670817.1"/>
</dbReference>
<dbReference type="Proteomes" id="UP000189796">
    <property type="component" value="Chromosome I"/>
</dbReference>
<proteinExistence type="predicted"/>
<reference evidence="1 2" key="1">
    <citation type="submission" date="2016-11" db="EMBL/GenBank/DDBJ databases">
        <authorList>
            <person name="Jaros S."/>
            <person name="Januszkiewicz K."/>
            <person name="Wedrychowicz H."/>
        </authorList>
    </citation>
    <scope>NUCLEOTIDE SEQUENCE [LARGE SCALE GENOMIC DNA]</scope>
    <source>
        <strain evidence="1 2">GAS138</strain>
    </source>
</reference>
<organism evidence="1 2">
    <name type="scientific">Bradyrhizobium erythrophlei</name>
    <dbReference type="NCBI Taxonomy" id="1437360"/>
    <lineage>
        <taxon>Bacteria</taxon>
        <taxon>Pseudomonadati</taxon>
        <taxon>Pseudomonadota</taxon>
        <taxon>Alphaproteobacteria</taxon>
        <taxon>Hyphomicrobiales</taxon>
        <taxon>Nitrobacteraceae</taxon>
        <taxon>Bradyrhizobium</taxon>
    </lineage>
</organism>
<protein>
    <submittedName>
        <fullName evidence="1">Uncharacterized protein</fullName>
    </submittedName>
</protein>
<evidence type="ECO:0000313" key="2">
    <source>
        <dbReference type="Proteomes" id="UP000189796"/>
    </source>
</evidence>
<dbReference type="OrthoDB" id="209085at2"/>
<dbReference type="EMBL" id="LT670817">
    <property type="protein sequence ID" value="SHH04367.1"/>
    <property type="molecule type" value="Genomic_DNA"/>
</dbReference>
<accession>A0A1M5PR80</accession>